<sequence length="356" mass="39843">MEVDEPAPLATETKRSKGKAPERVGRVLDEHLPWVEKYRPSTLEDLISQGDIIQTIKNFIAENRLPHLLFYGPPGTGKTSTILACARQMYGEKYRSMILELNASDDRGIDVVRDQIKTFASTRRMFDTGVKLVILDEADAMTSAAQAALRRVMEKYTNNVRFCLICNYSSKIIPALQSRCTRFRFSPLKPEQIRNRLDYILGLEQVHISSQGKDALMRLSKGDMRRVLNILQACHAAATTSGAEKINEEDVYHCTGQPDPNDVQRIVTTLMNDSFASAHSVLQQLRVVKGLALLDILGEVGEYLDSIEIPQPMRIYLLEKLADLEYRLTSGATEHLQVTALVGIFKMAVNIAATSS</sequence>
<evidence type="ECO:0000256" key="6">
    <source>
        <dbReference type="ARBA" id="ARBA00023242"/>
    </source>
</evidence>
<dbReference type="GO" id="GO:0003689">
    <property type="term" value="F:DNA clamp loader activity"/>
    <property type="evidence" value="ECO:0007669"/>
    <property type="project" value="TreeGrafter"/>
</dbReference>
<evidence type="ECO:0000256" key="7">
    <source>
        <dbReference type="ARBA" id="ARBA00070184"/>
    </source>
</evidence>
<gene>
    <name evidence="10" type="ORF">BJ684DRAFT_19110</name>
</gene>
<dbReference type="NCBIfam" id="NF001679">
    <property type="entry name" value="PRK00440.1"/>
    <property type="match status" value="1"/>
</dbReference>
<evidence type="ECO:0000313" key="10">
    <source>
        <dbReference type="EMBL" id="RKP14498.1"/>
    </source>
</evidence>
<dbReference type="SMART" id="SM00382">
    <property type="entry name" value="AAA"/>
    <property type="match status" value="1"/>
</dbReference>
<dbReference type="GO" id="GO:0031389">
    <property type="term" value="C:Rad17 RFC-like complex"/>
    <property type="evidence" value="ECO:0007669"/>
    <property type="project" value="TreeGrafter"/>
</dbReference>
<feature type="region of interest" description="Disordered" evidence="8">
    <location>
        <begin position="1"/>
        <end position="21"/>
    </location>
</feature>
<feature type="compositionally biased region" description="Basic and acidic residues" evidence="8">
    <location>
        <begin position="12"/>
        <end position="21"/>
    </location>
</feature>
<proteinExistence type="inferred from homology"/>
<dbReference type="GO" id="GO:0016887">
    <property type="term" value="F:ATP hydrolysis activity"/>
    <property type="evidence" value="ECO:0007669"/>
    <property type="project" value="InterPro"/>
</dbReference>
<evidence type="ECO:0000313" key="11">
    <source>
        <dbReference type="Proteomes" id="UP000267251"/>
    </source>
</evidence>
<dbReference type="GO" id="GO:0006281">
    <property type="term" value="P:DNA repair"/>
    <property type="evidence" value="ECO:0007669"/>
    <property type="project" value="TreeGrafter"/>
</dbReference>
<feature type="domain" description="AAA+ ATPase" evidence="9">
    <location>
        <begin position="64"/>
        <end position="191"/>
    </location>
</feature>
<dbReference type="Gene3D" id="3.40.50.300">
    <property type="entry name" value="P-loop containing nucleotide triphosphate hydrolases"/>
    <property type="match status" value="1"/>
</dbReference>
<dbReference type="EMBL" id="KZ987827">
    <property type="protein sequence ID" value="RKP14498.1"/>
    <property type="molecule type" value="Genomic_DNA"/>
</dbReference>
<protein>
    <recommendedName>
        <fullName evidence="7">Replication factor C subunit 3</fullName>
    </recommendedName>
</protein>
<dbReference type="InterPro" id="IPR027417">
    <property type="entry name" value="P-loop_NTPase"/>
</dbReference>
<dbReference type="FunFam" id="3.40.50.300:FF:000129">
    <property type="entry name" value="Replication factor C subunit 5"/>
    <property type="match status" value="1"/>
</dbReference>
<dbReference type="Proteomes" id="UP000267251">
    <property type="component" value="Unassembled WGS sequence"/>
</dbReference>
<dbReference type="GO" id="GO:0031391">
    <property type="term" value="C:Elg1 RFC-like complex"/>
    <property type="evidence" value="ECO:0007669"/>
    <property type="project" value="TreeGrafter"/>
</dbReference>
<name>A0A4P9Y618_9FUNG</name>
<dbReference type="Pfam" id="PF00004">
    <property type="entry name" value="AAA"/>
    <property type="match status" value="1"/>
</dbReference>
<evidence type="ECO:0000256" key="2">
    <source>
        <dbReference type="ARBA" id="ARBA00005378"/>
    </source>
</evidence>
<dbReference type="PANTHER" id="PTHR11669:SF9">
    <property type="entry name" value="REPLICATION FACTOR C SUBUNIT 5"/>
    <property type="match status" value="1"/>
</dbReference>
<dbReference type="FunFam" id="1.10.8.60:FF:000028">
    <property type="entry name" value="Replication factor C subunit 5"/>
    <property type="match status" value="1"/>
</dbReference>
<evidence type="ECO:0000256" key="3">
    <source>
        <dbReference type="ARBA" id="ARBA00022705"/>
    </source>
</evidence>
<dbReference type="GO" id="GO:0031390">
    <property type="term" value="C:Ctf18 RFC-like complex"/>
    <property type="evidence" value="ECO:0007669"/>
    <property type="project" value="TreeGrafter"/>
</dbReference>
<dbReference type="OrthoDB" id="4199794at2759"/>
<dbReference type="SUPFAM" id="SSF52540">
    <property type="entry name" value="P-loop containing nucleoside triphosphate hydrolases"/>
    <property type="match status" value="1"/>
</dbReference>
<keyword evidence="5" id="KW-0067">ATP-binding</keyword>
<dbReference type="SUPFAM" id="SSF48019">
    <property type="entry name" value="post-AAA+ oligomerization domain-like"/>
    <property type="match status" value="1"/>
</dbReference>
<keyword evidence="3" id="KW-0235">DNA replication</keyword>
<dbReference type="Pfam" id="PF08542">
    <property type="entry name" value="Rep_fac_C"/>
    <property type="match status" value="1"/>
</dbReference>
<dbReference type="InterPro" id="IPR047854">
    <property type="entry name" value="RFC_lid"/>
</dbReference>
<dbReference type="GO" id="GO:0005524">
    <property type="term" value="F:ATP binding"/>
    <property type="evidence" value="ECO:0007669"/>
    <property type="project" value="UniProtKB-KW"/>
</dbReference>
<evidence type="ECO:0000256" key="5">
    <source>
        <dbReference type="ARBA" id="ARBA00022840"/>
    </source>
</evidence>
<keyword evidence="11" id="KW-1185">Reference proteome</keyword>
<dbReference type="AlphaFoldDB" id="A0A4P9Y618"/>
<comment type="subcellular location">
    <subcellularLocation>
        <location evidence="1">Nucleus</location>
    </subcellularLocation>
</comment>
<dbReference type="InterPro" id="IPR013748">
    <property type="entry name" value="Rep_factorC_C"/>
</dbReference>
<dbReference type="Gene3D" id="1.20.272.10">
    <property type="match status" value="1"/>
</dbReference>
<dbReference type="InterPro" id="IPR003593">
    <property type="entry name" value="AAA+_ATPase"/>
</dbReference>
<reference evidence="11" key="1">
    <citation type="journal article" date="2018" name="Nat. Microbiol.">
        <title>Leveraging single-cell genomics to expand the fungal tree of life.</title>
        <authorList>
            <person name="Ahrendt S.R."/>
            <person name="Quandt C.A."/>
            <person name="Ciobanu D."/>
            <person name="Clum A."/>
            <person name="Salamov A."/>
            <person name="Andreopoulos B."/>
            <person name="Cheng J.F."/>
            <person name="Woyke T."/>
            <person name="Pelin A."/>
            <person name="Henrissat B."/>
            <person name="Reynolds N.K."/>
            <person name="Benny G.L."/>
            <person name="Smith M.E."/>
            <person name="James T.Y."/>
            <person name="Grigoriev I.V."/>
        </authorList>
    </citation>
    <scope>NUCLEOTIDE SEQUENCE [LARGE SCALE GENOMIC DNA]</scope>
</reference>
<dbReference type="FunFam" id="1.20.272.10:FF:000004">
    <property type="entry name" value="Replication factor C subunit 5"/>
    <property type="match status" value="1"/>
</dbReference>
<evidence type="ECO:0000256" key="4">
    <source>
        <dbReference type="ARBA" id="ARBA00022741"/>
    </source>
</evidence>
<accession>A0A4P9Y618</accession>
<dbReference type="InterPro" id="IPR008921">
    <property type="entry name" value="DNA_pol3_clamp-load_cplx_C"/>
</dbReference>
<keyword evidence="6" id="KW-0539">Nucleus</keyword>
<dbReference type="InterPro" id="IPR003959">
    <property type="entry name" value="ATPase_AAA_core"/>
</dbReference>
<dbReference type="Gene3D" id="1.10.8.60">
    <property type="match status" value="1"/>
</dbReference>
<evidence type="ECO:0000256" key="1">
    <source>
        <dbReference type="ARBA" id="ARBA00004123"/>
    </source>
</evidence>
<organism evidence="10 11">
    <name type="scientific">Piptocephalis cylindrospora</name>
    <dbReference type="NCBI Taxonomy" id="1907219"/>
    <lineage>
        <taxon>Eukaryota</taxon>
        <taxon>Fungi</taxon>
        <taxon>Fungi incertae sedis</taxon>
        <taxon>Zoopagomycota</taxon>
        <taxon>Zoopagomycotina</taxon>
        <taxon>Zoopagomycetes</taxon>
        <taxon>Zoopagales</taxon>
        <taxon>Piptocephalidaceae</taxon>
        <taxon>Piptocephalis</taxon>
    </lineage>
</organism>
<dbReference type="CDD" id="cd18140">
    <property type="entry name" value="HLD_clamp_RFC"/>
    <property type="match status" value="1"/>
</dbReference>
<dbReference type="PANTHER" id="PTHR11669">
    <property type="entry name" value="REPLICATION FACTOR C / DNA POLYMERASE III GAMMA-TAU SUBUNIT"/>
    <property type="match status" value="1"/>
</dbReference>
<dbReference type="GO" id="GO:0003677">
    <property type="term" value="F:DNA binding"/>
    <property type="evidence" value="ECO:0007669"/>
    <property type="project" value="InterPro"/>
</dbReference>
<evidence type="ECO:0000259" key="9">
    <source>
        <dbReference type="SMART" id="SM00382"/>
    </source>
</evidence>
<dbReference type="InterPro" id="IPR050238">
    <property type="entry name" value="DNA_Rep/Repair_Clamp_Loader"/>
</dbReference>
<evidence type="ECO:0000256" key="8">
    <source>
        <dbReference type="SAM" id="MobiDB-lite"/>
    </source>
</evidence>
<comment type="similarity">
    <text evidence="2">Belongs to the activator 1 small subunits family.</text>
</comment>
<dbReference type="GO" id="GO:0005663">
    <property type="term" value="C:DNA replication factor C complex"/>
    <property type="evidence" value="ECO:0007669"/>
    <property type="project" value="TreeGrafter"/>
</dbReference>
<dbReference type="GO" id="GO:0006271">
    <property type="term" value="P:DNA strand elongation involved in DNA replication"/>
    <property type="evidence" value="ECO:0007669"/>
    <property type="project" value="UniProtKB-ARBA"/>
</dbReference>
<keyword evidence="4" id="KW-0547">Nucleotide-binding</keyword>
<dbReference type="CDD" id="cd00009">
    <property type="entry name" value="AAA"/>
    <property type="match status" value="1"/>
</dbReference>